<dbReference type="Proteomes" id="UP001732700">
    <property type="component" value="Chromosome 5A"/>
</dbReference>
<dbReference type="EnsemblPlants" id="AVESA.00010b.r2.5AG0814290.1">
    <property type="protein sequence ID" value="AVESA.00010b.r2.5AG0814290.1.CDS"/>
    <property type="gene ID" value="AVESA.00010b.r2.5AG0814290"/>
</dbReference>
<sequence length="257" mass="27401">MAQLSSHELLELLNHGDAGAGSSEQHGALVDEKRSLNLPAREVAGEAEMASWLCQVFQQEASNPPITATTKSEGETTMRGSSGGSGHFRDAASAGTPADERPRPRSSGRRRSGSGKAAEQRRRDKINDKMRTLQQLMPRCSKTDKVSTLDEVIQYVKLLQHQLQVLSASGYPMPLLPPPGVAPPSCMQRAAGDAPGGPALTPAPVILPPYPFVPAVFTCPYHGNSTPPPQYRYPVGSGSATQNLAHTPNDLAVPSHR</sequence>
<evidence type="ECO:0000313" key="2">
    <source>
        <dbReference type="Proteomes" id="UP001732700"/>
    </source>
</evidence>
<reference evidence="1" key="2">
    <citation type="submission" date="2025-09" db="UniProtKB">
        <authorList>
            <consortium name="EnsemblPlants"/>
        </authorList>
    </citation>
    <scope>IDENTIFICATION</scope>
</reference>
<evidence type="ECO:0000313" key="1">
    <source>
        <dbReference type="EnsemblPlants" id="AVESA.00010b.r2.5AG0814290.1.CDS"/>
    </source>
</evidence>
<reference evidence="1" key="1">
    <citation type="submission" date="2021-05" db="EMBL/GenBank/DDBJ databases">
        <authorList>
            <person name="Scholz U."/>
            <person name="Mascher M."/>
            <person name="Fiebig A."/>
        </authorList>
    </citation>
    <scope>NUCLEOTIDE SEQUENCE [LARGE SCALE GENOMIC DNA]</scope>
</reference>
<protein>
    <submittedName>
        <fullName evidence="1">Uncharacterized protein</fullName>
    </submittedName>
</protein>
<name>A0ACD5XR62_AVESA</name>
<organism evidence="1 2">
    <name type="scientific">Avena sativa</name>
    <name type="common">Oat</name>
    <dbReference type="NCBI Taxonomy" id="4498"/>
    <lineage>
        <taxon>Eukaryota</taxon>
        <taxon>Viridiplantae</taxon>
        <taxon>Streptophyta</taxon>
        <taxon>Embryophyta</taxon>
        <taxon>Tracheophyta</taxon>
        <taxon>Spermatophyta</taxon>
        <taxon>Magnoliopsida</taxon>
        <taxon>Liliopsida</taxon>
        <taxon>Poales</taxon>
        <taxon>Poaceae</taxon>
        <taxon>BOP clade</taxon>
        <taxon>Pooideae</taxon>
        <taxon>Poodae</taxon>
        <taxon>Poeae</taxon>
        <taxon>Poeae Chloroplast Group 1 (Aveneae type)</taxon>
        <taxon>Aveninae</taxon>
        <taxon>Avena</taxon>
    </lineage>
</organism>
<proteinExistence type="predicted"/>
<accession>A0ACD5XR62</accession>
<keyword evidence="2" id="KW-1185">Reference proteome</keyword>